<keyword evidence="5 12" id="KW-0963">Cytoplasm</keyword>
<keyword evidence="10 12" id="KW-0704">Schiff base</keyword>
<evidence type="ECO:0000256" key="13">
    <source>
        <dbReference type="PIRNR" id="PIRNR001365"/>
    </source>
</evidence>
<proteinExistence type="inferred from homology"/>
<name>A0ABV1GD03_9FIRM</name>
<dbReference type="InterPro" id="IPR005263">
    <property type="entry name" value="DapA"/>
</dbReference>
<gene>
    <name evidence="12 14" type="primary">dapA</name>
    <name evidence="14" type="ORF">WMO24_04675</name>
</gene>
<dbReference type="PIRSF" id="PIRSF001365">
    <property type="entry name" value="DHDPS"/>
    <property type="match status" value="1"/>
</dbReference>
<feature type="site" description="Part of a proton relay during catalysis" evidence="12">
    <location>
        <position position="48"/>
    </location>
</feature>
<feature type="active site" description="Proton donor/acceptor" evidence="12">
    <location>
        <position position="137"/>
    </location>
</feature>
<comment type="pathway">
    <text evidence="2 12">Amino-acid biosynthesis; L-lysine biosynthesis via DAP pathway; (S)-tetrahydrodipicolinate from L-aspartate: step 3/4.</text>
</comment>
<dbReference type="Proteomes" id="UP001477672">
    <property type="component" value="Unassembled WGS sequence"/>
</dbReference>
<comment type="catalytic activity">
    <reaction evidence="11 12">
        <text>L-aspartate 4-semialdehyde + pyruvate = (2S,4S)-4-hydroxy-2,3,4,5-tetrahydrodipicolinate + H2O + H(+)</text>
        <dbReference type="Rhea" id="RHEA:34171"/>
        <dbReference type="ChEBI" id="CHEBI:15361"/>
        <dbReference type="ChEBI" id="CHEBI:15377"/>
        <dbReference type="ChEBI" id="CHEBI:15378"/>
        <dbReference type="ChEBI" id="CHEBI:67139"/>
        <dbReference type="ChEBI" id="CHEBI:537519"/>
        <dbReference type="EC" id="4.3.3.7"/>
    </reaction>
</comment>
<dbReference type="Gene3D" id="3.20.20.70">
    <property type="entry name" value="Aldolase class I"/>
    <property type="match status" value="1"/>
</dbReference>
<dbReference type="InterPro" id="IPR002220">
    <property type="entry name" value="DapA-like"/>
</dbReference>
<keyword evidence="15" id="KW-1185">Reference proteome</keyword>
<evidence type="ECO:0000256" key="3">
    <source>
        <dbReference type="ARBA" id="ARBA00007592"/>
    </source>
</evidence>
<feature type="binding site" evidence="12">
    <location>
        <position position="211"/>
    </location>
    <ligand>
        <name>pyruvate</name>
        <dbReference type="ChEBI" id="CHEBI:15361"/>
    </ligand>
</feature>
<evidence type="ECO:0000256" key="10">
    <source>
        <dbReference type="ARBA" id="ARBA00023270"/>
    </source>
</evidence>
<comment type="similarity">
    <text evidence="3 12 13">Belongs to the DapA family.</text>
</comment>
<accession>A0ABV1GD03</accession>
<dbReference type="PANTHER" id="PTHR12128">
    <property type="entry name" value="DIHYDRODIPICOLINATE SYNTHASE"/>
    <property type="match status" value="1"/>
</dbReference>
<feature type="active site" description="Schiff-base intermediate with substrate" evidence="12">
    <location>
        <position position="165"/>
    </location>
</feature>
<evidence type="ECO:0000256" key="11">
    <source>
        <dbReference type="ARBA" id="ARBA00047836"/>
    </source>
</evidence>
<evidence type="ECO:0000256" key="6">
    <source>
        <dbReference type="ARBA" id="ARBA00022605"/>
    </source>
</evidence>
<evidence type="ECO:0000256" key="9">
    <source>
        <dbReference type="ARBA" id="ARBA00023239"/>
    </source>
</evidence>
<organism evidence="14 15">
    <name type="scientific">Ruthenibacterium intestinale</name>
    <dbReference type="NCBI Taxonomy" id="3133163"/>
    <lineage>
        <taxon>Bacteria</taxon>
        <taxon>Bacillati</taxon>
        <taxon>Bacillota</taxon>
        <taxon>Clostridia</taxon>
        <taxon>Eubacteriales</taxon>
        <taxon>Oscillospiraceae</taxon>
        <taxon>Ruthenibacterium</taxon>
    </lineage>
</organism>
<dbReference type="SUPFAM" id="SSF51569">
    <property type="entry name" value="Aldolase"/>
    <property type="match status" value="1"/>
</dbReference>
<comment type="caution">
    <text evidence="14">The sequence shown here is derived from an EMBL/GenBank/DDBJ whole genome shotgun (WGS) entry which is preliminary data.</text>
</comment>
<dbReference type="EMBL" id="JBBMFA010000065">
    <property type="protein sequence ID" value="MEQ2519727.1"/>
    <property type="molecule type" value="Genomic_DNA"/>
</dbReference>
<comment type="caution">
    <text evidence="12">Lacks conserved residue(s) required for the propagation of feature annotation.</text>
</comment>
<dbReference type="PANTHER" id="PTHR12128:SF66">
    <property type="entry name" value="4-HYDROXY-2-OXOGLUTARATE ALDOLASE, MITOCHONDRIAL"/>
    <property type="match status" value="1"/>
</dbReference>
<comment type="subcellular location">
    <subcellularLocation>
        <location evidence="12">Cytoplasm</location>
    </subcellularLocation>
</comment>
<dbReference type="EC" id="4.3.3.7" evidence="4 12"/>
<keyword evidence="7 12" id="KW-0220">Diaminopimelate biosynthesis</keyword>
<evidence type="ECO:0000256" key="2">
    <source>
        <dbReference type="ARBA" id="ARBA00005120"/>
    </source>
</evidence>
<dbReference type="GO" id="GO:0008840">
    <property type="term" value="F:4-hydroxy-tetrahydrodipicolinate synthase activity"/>
    <property type="evidence" value="ECO:0007669"/>
    <property type="project" value="UniProtKB-EC"/>
</dbReference>
<evidence type="ECO:0000313" key="15">
    <source>
        <dbReference type="Proteomes" id="UP001477672"/>
    </source>
</evidence>
<evidence type="ECO:0000256" key="4">
    <source>
        <dbReference type="ARBA" id="ARBA00012086"/>
    </source>
</evidence>
<sequence length="302" mass="32133">MKQVEIKGIIPPILTPMNPDETVNTTELRAQVDRMIENGCHALFPFGTNGEGYILTAAEKQLVLETVIEQAAGRVPVYAGTGCISTRETIEQSRMAQRAGADVLSIITPSFAAASQEELYRHYATVAEAVDLPIVLYNIPARTGNALAPATVARLAQIENIVGAKDSSGNFANLLAYIDAGKTKTNGRFSVLSGNDQLIIWTLLAGGTGGIAGCANVYPHTMASIYNLFVQGKVDEAIAANASIASFRACFKYGNPNTIVKTAVALLGYNVGPCRAPFNYVPEEGIEALKKVLAENAEKGMH</sequence>
<comment type="function">
    <text evidence="1 12">Catalyzes the condensation of (S)-aspartate-beta-semialdehyde [(S)-ASA] and pyruvate to 4-hydroxy-tetrahydrodipicolinate (HTPA).</text>
</comment>
<dbReference type="RefSeq" id="WP_349215161.1">
    <property type="nucleotide sequence ID" value="NZ_JBBMFA010000065.1"/>
</dbReference>
<keyword evidence="8 12" id="KW-0457">Lysine biosynthesis</keyword>
<evidence type="ECO:0000256" key="5">
    <source>
        <dbReference type="ARBA" id="ARBA00022490"/>
    </source>
</evidence>
<keyword evidence="6 12" id="KW-0028">Amino-acid biosynthesis</keyword>
<evidence type="ECO:0000256" key="1">
    <source>
        <dbReference type="ARBA" id="ARBA00003294"/>
    </source>
</evidence>
<dbReference type="InterPro" id="IPR013785">
    <property type="entry name" value="Aldolase_TIM"/>
</dbReference>
<protein>
    <recommendedName>
        <fullName evidence="4 12">4-hydroxy-tetrahydrodipicolinate synthase</fullName>
        <shortName evidence="12">HTPA synthase</shortName>
        <ecNumber evidence="4 12">4.3.3.7</ecNumber>
    </recommendedName>
</protein>
<dbReference type="HAMAP" id="MF_00418">
    <property type="entry name" value="DapA"/>
    <property type="match status" value="1"/>
</dbReference>
<keyword evidence="9 12" id="KW-0456">Lyase</keyword>
<evidence type="ECO:0000313" key="14">
    <source>
        <dbReference type="EMBL" id="MEQ2519727.1"/>
    </source>
</evidence>
<dbReference type="SMART" id="SM01130">
    <property type="entry name" value="DHDPS"/>
    <property type="match status" value="1"/>
</dbReference>
<evidence type="ECO:0000256" key="7">
    <source>
        <dbReference type="ARBA" id="ARBA00022915"/>
    </source>
</evidence>
<comment type="caution">
    <text evidence="12">Was originally thought to be a dihydrodipicolinate synthase (DHDPS), catalyzing the condensation of (S)-aspartate-beta-semialdehyde [(S)-ASA] and pyruvate to dihydrodipicolinate (DHDP). However, it was shown in E.coli that the product of the enzymatic reaction is not dihydrodipicolinate but in fact (4S)-4-hydroxy-2,3,4,5-tetrahydro-(2S)-dipicolinic acid (HTPA), and that the consecutive dehydration reaction leading to DHDP is not spontaneous but catalyzed by DapB.</text>
</comment>
<reference evidence="14 15" key="1">
    <citation type="submission" date="2024-03" db="EMBL/GenBank/DDBJ databases">
        <title>Human intestinal bacterial collection.</title>
        <authorList>
            <person name="Pauvert C."/>
            <person name="Hitch T.C.A."/>
            <person name="Clavel T."/>
        </authorList>
    </citation>
    <scope>NUCLEOTIDE SEQUENCE [LARGE SCALE GENOMIC DNA]</scope>
    <source>
        <strain evidence="14 15">CLA-JM-H11</strain>
    </source>
</reference>
<evidence type="ECO:0000256" key="12">
    <source>
        <dbReference type="HAMAP-Rule" id="MF_00418"/>
    </source>
</evidence>
<comment type="subunit">
    <text evidence="12">Homotetramer; dimer of dimers.</text>
</comment>
<dbReference type="NCBIfam" id="TIGR00674">
    <property type="entry name" value="dapA"/>
    <property type="match status" value="1"/>
</dbReference>
<dbReference type="Pfam" id="PF00701">
    <property type="entry name" value="DHDPS"/>
    <property type="match status" value="1"/>
</dbReference>
<dbReference type="CDD" id="cd00408">
    <property type="entry name" value="DHDPS-like"/>
    <property type="match status" value="1"/>
</dbReference>
<evidence type="ECO:0000256" key="8">
    <source>
        <dbReference type="ARBA" id="ARBA00023154"/>
    </source>
</evidence>
<dbReference type="PRINTS" id="PR00146">
    <property type="entry name" value="DHPICSNTHASE"/>
</dbReference>